<dbReference type="InterPro" id="IPR025110">
    <property type="entry name" value="AMP-bd_C"/>
</dbReference>
<sequence length="223" mass="24578">MLVHDHFGQTELGMVMGNHHHPELARPVKPGSMGRPLPGWSVTVLGDDDRPAPPGVLGRVAIDVAASPLLTFTGYQDQAHGGRFSADRRYYLTGDIARVDDDGDFFFFARDDDVIIMAGYRIGPADVESVLSRHPAVAECCVVAAPDEVRGEVIEAYVVLRGNHPRSAELPAELQRFVKDNYAAHAYPRQVHFVDELPKTSSGKVQRSVLRRQRQEAAEPQTT</sequence>
<evidence type="ECO:0000256" key="2">
    <source>
        <dbReference type="ARBA" id="ARBA00022598"/>
    </source>
</evidence>
<dbReference type="Proteomes" id="UP000516380">
    <property type="component" value="Chromosome"/>
</dbReference>
<dbReference type="Pfam" id="PF13193">
    <property type="entry name" value="AMP-binding_C"/>
    <property type="match status" value="1"/>
</dbReference>
<feature type="domain" description="AMP-binding enzyme C-terminal" evidence="6">
    <location>
        <begin position="127"/>
        <end position="204"/>
    </location>
</feature>
<dbReference type="InterPro" id="IPR051087">
    <property type="entry name" value="Mitochondrial_ACSM"/>
</dbReference>
<evidence type="ECO:0000256" key="3">
    <source>
        <dbReference type="ARBA" id="ARBA00022741"/>
    </source>
</evidence>
<evidence type="ECO:0000259" key="6">
    <source>
        <dbReference type="Pfam" id="PF13193"/>
    </source>
</evidence>
<dbReference type="PANTHER" id="PTHR43605:SF10">
    <property type="entry name" value="ACYL-COA SYNTHETASE MEDIUM CHAIN FAMILY MEMBER 3"/>
    <property type="match status" value="1"/>
</dbReference>
<evidence type="ECO:0000256" key="4">
    <source>
        <dbReference type="ARBA" id="ARBA00022840"/>
    </source>
</evidence>
<dbReference type="GO" id="GO:0015645">
    <property type="term" value="F:fatty acid ligase activity"/>
    <property type="evidence" value="ECO:0007669"/>
    <property type="project" value="TreeGrafter"/>
</dbReference>
<keyword evidence="8" id="KW-1185">Reference proteome</keyword>
<dbReference type="AlphaFoldDB" id="A0A7G1I3N2"/>
<proteinExistence type="inferred from homology"/>
<dbReference type="GO" id="GO:0004321">
    <property type="term" value="F:fatty-acyl-CoA synthase activity"/>
    <property type="evidence" value="ECO:0007669"/>
    <property type="project" value="TreeGrafter"/>
</dbReference>
<dbReference type="EMBL" id="AP023343">
    <property type="protein sequence ID" value="BCI85606.1"/>
    <property type="molecule type" value="Genomic_DNA"/>
</dbReference>
<name>A0A7G1I3N2_MYCKA</name>
<evidence type="ECO:0000313" key="7">
    <source>
        <dbReference type="EMBL" id="BCI85606.1"/>
    </source>
</evidence>
<gene>
    <name evidence="7" type="ORF">NIIDMKKI_08120</name>
</gene>
<dbReference type="Gene3D" id="3.40.50.12780">
    <property type="entry name" value="N-terminal domain of ligase-like"/>
    <property type="match status" value="1"/>
</dbReference>
<dbReference type="PANTHER" id="PTHR43605">
    <property type="entry name" value="ACYL-COENZYME A SYNTHETASE"/>
    <property type="match status" value="1"/>
</dbReference>
<dbReference type="GO" id="GO:0006633">
    <property type="term" value="P:fatty acid biosynthetic process"/>
    <property type="evidence" value="ECO:0007669"/>
    <property type="project" value="TreeGrafter"/>
</dbReference>
<dbReference type="InterPro" id="IPR042099">
    <property type="entry name" value="ANL_N_sf"/>
</dbReference>
<evidence type="ECO:0000256" key="1">
    <source>
        <dbReference type="ARBA" id="ARBA00006432"/>
    </source>
</evidence>
<dbReference type="GO" id="GO:0006637">
    <property type="term" value="P:acyl-CoA metabolic process"/>
    <property type="evidence" value="ECO:0007669"/>
    <property type="project" value="TreeGrafter"/>
</dbReference>
<dbReference type="Gene3D" id="3.30.300.30">
    <property type="match status" value="1"/>
</dbReference>
<comment type="similarity">
    <text evidence="1">Belongs to the ATP-dependent AMP-binding enzyme family.</text>
</comment>
<dbReference type="GO" id="GO:0005524">
    <property type="term" value="F:ATP binding"/>
    <property type="evidence" value="ECO:0007669"/>
    <property type="project" value="UniProtKB-KW"/>
</dbReference>
<dbReference type="SUPFAM" id="SSF56801">
    <property type="entry name" value="Acetyl-CoA synthetase-like"/>
    <property type="match status" value="1"/>
</dbReference>
<organism evidence="7 8">
    <name type="scientific">Mycobacterium kansasii</name>
    <dbReference type="NCBI Taxonomy" id="1768"/>
    <lineage>
        <taxon>Bacteria</taxon>
        <taxon>Bacillati</taxon>
        <taxon>Actinomycetota</taxon>
        <taxon>Actinomycetes</taxon>
        <taxon>Mycobacteriales</taxon>
        <taxon>Mycobacteriaceae</taxon>
        <taxon>Mycobacterium</taxon>
    </lineage>
</organism>
<dbReference type="GO" id="GO:0016405">
    <property type="term" value="F:CoA-ligase activity"/>
    <property type="evidence" value="ECO:0007669"/>
    <property type="project" value="UniProtKB-ARBA"/>
</dbReference>
<accession>A0A7G1I3N2</accession>
<dbReference type="InterPro" id="IPR045851">
    <property type="entry name" value="AMP-bd_C_sf"/>
</dbReference>
<evidence type="ECO:0000313" key="8">
    <source>
        <dbReference type="Proteomes" id="UP000516380"/>
    </source>
</evidence>
<evidence type="ECO:0000256" key="5">
    <source>
        <dbReference type="SAM" id="MobiDB-lite"/>
    </source>
</evidence>
<keyword evidence="3" id="KW-0547">Nucleotide-binding</keyword>
<feature type="region of interest" description="Disordered" evidence="5">
    <location>
        <begin position="204"/>
        <end position="223"/>
    </location>
</feature>
<keyword evidence="4" id="KW-0067">ATP-binding</keyword>
<protein>
    <recommendedName>
        <fullName evidence="6">AMP-binding enzyme C-terminal domain-containing protein</fullName>
    </recommendedName>
</protein>
<dbReference type="FunFam" id="3.30.300.30:FF:000005">
    <property type="entry name" value="Acyl-coenzyme A synthetase ACSM5, mitochondrial"/>
    <property type="match status" value="1"/>
</dbReference>
<reference evidence="7 8" key="1">
    <citation type="submission" date="2020-07" db="EMBL/GenBank/DDBJ databases">
        <title>Mycobacterium kansasii (former subtype) with zoonotic potential isolated from diseased indoor pet cat, Japan.</title>
        <authorList>
            <person name="Fukano H."/>
            <person name="Terazono T."/>
            <person name="Hoshino Y."/>
        </authorList>
    </citation>
    <scope>NUCLEOTIDE SEQUENCE [LARGE SCALE GENOMIC DNA]</scope>
    <source>
        <strain evidence="7 8">Kuro-I</strain>
    </source>
</reference>
<keyword evidence="2" id="KW-0436">Ligase</keyword>